<dbReference type="SUPFAM" id="SSF53474">
    <property type="entry name" value="alpha/beta-Hydrolases"/>
    <property type="match status" value="1"/>
</dbReference>
<dbReference type="Gene3D" id="3.40.50.1820">
    <property type="entry name" value="alpha/beta hydrolase"/>
    <property type="match status" value="1"/>
</dbReference>
<dbReference type="PANTHER" id="PTHR16138:SF7">
    <property type="entry name" value="PALMITOYL-PROTEIN THIOESTERASE ABHD10, MITOCHONDRIAL"/>
    <property type="match status" value="1"/>
</dbReference>
<accession>A0A7H1NQF8</accession>
<dbReference type="InterPro" id="IPR029058">
    <property type="entry name" value="AB_hydrolase_fold"/>
</dbReference>
<evidence type="ECO:0000313" key="4">
    <source>
        <dbReference type="Proteomes" id="UP000516349"/>
    </source>
</evidence>
<reference evidence="3 4" key="1">
    <citation type="submission" date="2020-08" db="EMBL/GenBank/DDBJ databases">
        <title>Complete genome sequence of Entomobacter blattae G55GP.</title>
        <authorList>
            <person name="Poehlein A."/>
            <person name="Guzman J."/>
            <person name="Daniel R."/>
            <person name="Vilcinskas A."/>
        </authorList>
    </citation>
    <scope>NUCLEOTIDE SEQUENCE [LARGE SCALE GENOMIC DNA]</scope>
    <source>
        <strain evidence="3 4">G55GP</strain>
    </source>
</reference>
<dbReference type="Proteomes" id="UP000516349">
    <property type="component" value="Chromosome"/>
</dbReference>
<dbReference type="RefSeq" id="WP_203414405.1">
    <property type="nucleotide sequence ID" value="NZ_CP060244.1"/>
</dbReference>
<keyword evidence="4" id="KW-1185">Reference proteome</keyword>
<evidence type="ECO:0000259" key="2">
    <source>
        <dbReference type="Pfam" id="PF12146"/>
    </source>
</evidence>
<dbReference type="GO" id="GO:0004553">
    <property type="term" value="F:hydrolase activity, hydrolyzing O-glycosyl compounds"/>
    <property type="evidence" value="ECO:0007669"/>
    <property type="project" value="TreeGrafter"/>
</dbReference>
<evidence type="ECO:0000313" key="3">
    <source>
        <dbReference type="EMBL" id="QNT78018.1"/>
    </source>
</evidence>
<protein>
    <submittedName>
        <fullName evidence="3">Serine aminopeptidase, S33</fullName>
    </submittedName>
</protein>
<dbReference type="KEGG" id="ebla:JGUZn3_07850"/>
<keyword evidence="3" id="KW-0645">Protease</keyword>
<sequence length="267" mass="30173">MEMEQLHHPKIRGKDMTLNIRTMRGQPPTLVFLHGLASSLESTKGNFLLDVAMKYKLGILRMDYRGHGMSDGNFTECTLTDWKEDTLLGIDNFTEGPLLFVGSSIGVWVGLLAALERPERIMGFVGIAAAVDVTRHLYQTLSSFEKEALDQTGLCKTYSNHADPITITQRLMDSGQNNLLMDKPIPLHCPVRLLHGEKDTDVPYSYSLELSKALESEDVHTILIKDGEHRLSREQDLALLEQTIEMMVKNYHKNTPLTKPVDRISYF</sequence>
<proteinExistence type="predicted"/>
<dbReference type="InterPro" id="IPR022742">
    <property type="entry name" value="Hydrolase_4"/>
</dbReference>
<dbReference type="GO" id="GO:0004177">
    <property type="term" value="F:aminopeptidase activity"/>
    <property type="evidence" value="ECO:0007669"/>
    <property type="project" value="UniProtKB-KW"/>
</dbReference>
<evidence type="ECO:0000256" key="1">
    <source>
        <dbReference type="ARBA" id="ARBA00022801"/>
    </source>
</evidence>
<feature type="domain" description="Serine aminopeptidase S33" evidence="2">
    <location>
        <begin position="29"/>
        <end position="142"/>
    </location>
</feature>
<keyword evidence="3" id="KW-0031">Aminopeptidase</keyword>
<dbReference type="PANTHER" id="PTHR16138">
    <property type="entry name" value="MYCOPHENOLIC ACID ACYL-GLUCURONIDE ESTERASE, MITOCHONDRIAL"/>
    <property type="match status" value="1"/>
</dbReference>
<organism evidence="3 4">
    <name type="scientific">Entomobacter blattae</name>
    <dbReference type="NCBI Taxonomy" id="2762277"/>
    <lineage>
        <taxon>Bacteria</taxon>
        <taxon>Pseudomonadati</taxon>
        <taxon>Pseudomonadota</taxon>
        <taxon>Alphaproteobacteria</taxon>
        <taxon>Acetobacterales</taxon>
        <taxon>Acetobacteraceae</taxon>
        <taxon>Entomobacter</taxon>
    </lineage>
</organism>
<dbReference type="InterPro" id="IPR052382">
    <property type="entry name" value="ABHD10_acyl-thioesterase"/>
</dbReference>
<dbReference type="Pfam" id="PF12146">
    <property type="entry name" value="Hydrolase_4"/>
    <property type="match status" value="1"/>
</dbReference>
<gene>
    <name evidence="3" type="ORF">JGUZn3_07850</name>
</gene>
<keyword evidence="1" id="KW-0378">Hydrolase</keyword>
<dbReference type="GO" id="GO:0008474">
    <property type="term" value="F:palmitoyl-(protein) hydrolase activity"/>
    <property type="evidence" value="ECO:0007669"/>
    <property type="project" value="TreeGrafter"/>
</dbReference>
<name>A0A7H1NQF8_9PROT</name>
<dbReference type="AlphaFoldDB" id="A0A7H1NQF8"/>
<dbReference type="EMBL" id="CP060244">
    <property type="protein sequence ID" value="QNT78018.1"/>
    <property type="molecule type" value="Genomic_DNA"/>
</dbReference>